<proteinExistence type="predicted"/>
<dbReference type="RefSeq" id="XP_022461646.1">
    <property type="nucleotide sequence ID" value="XM_022601030.1"/>
</dbReference>
<dbReference type="GO" id="GO:0030170">
    <property type="term" value="F:pyridoxal phosphate binding"/>
    <property type="evidence" value="ECO:0007669"/>
    <property type="project" value="InterPro"/>
</dbReference>
<keyword evidence="1" id="KW-1133">Transmembrane helix</keyword>
<keyword evidence="1" id="KW-0812">Transmembrane</keyword>
<sequence length="420" mass="47461">MFTIGIGSAKIDSLSGITVISGIGLGLSAVVCAPFVLSKLWDLESQFNTHKKSVWGPVARWIINAKYTIIGAVQTLFRLKRECGGSISKIMVYPIKSVGVGLETDEWEVDSHGLKFDREFMLSTWDDKKEAYIPVTQREYARLAAVRITFRKTSSESEPLDGVFSFVYPLKDDDVSGEFQGKSFELPAVVTEEYAVENSSSKGLHPVDLFGVPLTSYDITRALPEDFNDQLGIPKETVLLYSSTGKLVKTGSPASRLMRDLDSRFRKSLFHDYFPVLIFSEEDVKDLVIKAKEYNIDVQINFKSFRPNILLSGSKAPHDTDNWHQFNIVSKINPREKHKWTVGSKCARCPMPNVDLTKAEMDKKYPITNTITKYRRIDPGHRFAVFFGIYGIQHDSGYTIRVGDSVEIVSRKYMPFVDFE</sequence>
<gene>
    <name evidence="3" type="ORF">KUCA_T00005656001</name>
</gene>
<dbReference type="Pfam" id="PF03473">
    <property type="entry name" value="MOSC"/>
    <property type="match status" value="1"/>
</dbReference>
<keyword evidence="4" id="KW-1185">Reference proteome</keyword>
<name>W6MTC1_9ASCO</name>
<dbReference type="GO" id="GO:0030151">
    <property type="term" value="F:molybdenum ion binding"/>
    <property type="evidence" value="ECO:0007669"/>
    <property type="project" value="InterPro"/>
</dbReference>
<dbReference type="PROSITE" id="PS51340">
    <property type="entry name" value="MOSC"/>
    <property type="match status" value="1"/>
</dbReference>
<dbReference type="OrthoDB" id="17255at2759"/>
<keyword evidence="1" id="KW-0472">Membrane</keyword>
<dbReference type="GeneID" id="34523034"/>
<evidence type="ECO:0000313" key="4">
    <source>
        <dbReference type="Proteomes" id="UP000019384"/>
    </source>
</evidence>
<dbReference type="SUPFAM" id="SSF141673">
    <property type="entry name" value="MOSC N-terminal domain-like"/>
    <property type="match status" value="1"/>
</dbReference>
<dbReference type="InterPro" id="IPR005303">
    <property type="entry name" value="MOCOS_middle"/>
</dbReference>
<protein>
    <recommendedName>
        <fullName evidence="2">MOSC domain-containing protein</fullName>
    </recommendedName>
</protein>
<dbReference type="EMBL" id="HG793131">
    <property type="protein sequence ID" value="CDK29663.1"/>
    <property type="molecule type" value="Genomic_DNA"/>
</dbReference>
<accession>W6MTC1</accession>
<dbReference type="GO" id="GO:0003824">
    <property type="term" value="F:catalytic activity"/>
    <property type="evidence" value="ECO:0007669"/>
    <property type="project" value="InterPro"/>
</dbReference>
<dbReference type="HOGENOM" id="CLU_653949_0_0_1"/>
<evidence type="ECO:0000313" key="3">
    <source>
        <dbReference type="EMBL" id="CDK29663.1"/>
    </source>
</evidence>
<evidence type="ECO:0000256" key="1">
    <source>
        <dbReference type="SAM" id="Phobius"/>
    </source>
</evidence>
<dbReference type="AlphaFoldDB" id="W6MTC1"/>
<dbReference type="Proteomes" id="UP000019384">
    <property type="component" value="Unassembled WGS sequence"/>
</dbReference>
<organism evidence="3 4">
    <name type="scientific">Kuraishia capsulata CBS 1993</name>
    <dbReference type="NCBI Taxonomy" id="1382522"/>
    <lineage>
        <taxon>Eukaryota</taxon>
        <taxon>Fungi</taxon>
        <taxon>Dikarya</taxon>
        <taxon>Ascomycota</taxon>
        <taxon>Saccharomycotina</taxon>
        <taxon>Pichiomycetes</taxon>
        <taxon>Pichiales</taxon>
        <taxon>Pichiaceae</taxon>
        <taxon>Kuraishia</taxon>
    </lineage>
</organism>
<dbReference type="Pfam" id="PF03476">
    <property type="entry name" value="MOSC_N"/>
    <property type="match status" value="1"/>
</dbReference>
<reference evidence="3" key="1">
    <citation type="submission" date="2013-12" db="EMBL/GenBank/DDBJ databases">
        <authorList>
            <person name="Genoscope - CEA"/>
        </authorList>
    </citation>
    <scope>NUCLEOTIDE SEQUENCE</scope>
    <source>
        <strain evidence="3">CBS 1993</strain>
    </source>
</reference>
<feature type="transmembrane region" description="Helical" evidence="1">
    <location>
        <begin position="17"/>
        <end position="37"/>
    </location>
</feature>
<dbReference type="InterPro" id="IPR005302">
    <property type="entry name" value="MoCF_Sase_C"/>
</dbReference>
<evidence type="ECO:0000259" key="2">
    <source>
        <dbReference type="PROSITE" id="PS51340"/>
    </source>
</evidence>
<feature type="domain" description="MOSC" evidence="2">
    <location>
        <begin position="252"/>
        <end position="409"/>
    </location>
</feature>
<reference evidence="3" key="2">
    <citation type="submission" date="2014-02" db="EMBL/GenBank/DDBJ databases">
        <title>Complete DNA sequence of /Kuraishia capsulata/ illustrates novel genomic features among budding yeasts (/Saccharomycotina/).</title>
        <authorList>
            <person name="Morales L."/>
            <person name="Noel B."/>
            <person name="Porcel B."/>
            <person name="Marcet-Houben M."/>
            <person name="Hullo M-F."/>
            <person name="Sacerdot C."/>
            <person name="Tekaia F."/>
            <person name="Leh-Louis V."/>
            <person name="Despons L."/>
            <person name="Khanna V."/>
            <person name="Aury J-M."/>
            <person name="Barbe V."/>
            <person name="Couloux A."/>
            <person name="Labadie K."/>
            <person name="Pelletier E."/>
            <person name="Souciet J-L."/>
            <person name="Boekhout T."/>
            <person name="Gabaldon T."/>
            <person name="Wincker P."/>
            <person name="Dujon B."/>
        </authorList>
    </citation>
    <scope>NUCLEOTIDE SEQUENCE</scope>
    <source>
        <strain evidence="3">CBS 1993</strain>
    </source>
</reference>
<dbReference type="STRING" id="1382522.W6MTC1"/>